<feature type="region of interest" description="Disordered" evidence="2">
    <location>
        <begin position="387"/>
        <end position="439"/>
    </location>
</feature>
<evidence type="ECO:0000256" key="2">
    <source>
        <dbReference type="SAM" id="MobiDB-lite"/>
    </source>
</evidence>
<dbReference type="InterPro" id="IPR013083">
    <property type="entry name" value="Znf_RING/FYVE/PHD"/>
</dbReference>
<feature type="compositionally biased region" description="Acidic residues" evidence="2">
    <location>
        <begin position="142"/>
        <end position="153"/>
    </location>
</feature>
<feature type="compositionally biased region" description="Basic residues" evidence="2">
    <location>
        <begin position="1"/>
        <end position="15"/>
    </location>
</feature>
<dbReference type="AlphaFoldDB" id="A0A066XFU0"/>
<feature type="compositionally biased region" description="Low complexity" evidence="2">
    <location>
        <begin position="21"/>
        <end position="46"/>
    </location>
</feature>
<keyword evidence="5" id="KW-1185">Reference proteome</keyword>
<protein>
    <recommendedName>
        <fullName evidence="3">RING-type domain-containing protein</fullName>
    </recommendedName>
</protein>
<feature type="compositionally biased region" description="Acidic residues" evidence="2">
    <location>
        <begin position="400"/>
        <end position="426"/>
    </location>
</feature>
<name>A0A066XFU0_COLSU</name>
<evidence type="ECO:0000313" key="5">
    <source>
        <dbReference type="Proteomes" id="UP000027238"/>
    </source>
</evidence>
<dbReference type="EMBL" id="JMSE01001088">
    <property type="protein sequence ID" value="KDN64885.1"/>
    <property type="molecule type" value="Genomic_DNA"/>
</dbReference>
<accession>A0A066XFU0</accession>
<dbReference type="OMA" id="HRVTRCN"/>
<dbReference type="Proteomes" id="UP000027238">
    <property type="component" value="Unassembled WGS sequence"/>
</dbReference>
<dbReference type="GO" id="GO:0008270">
    <property type="term" value="F:zinc ion binding"/>
    <property type="evidence" value="ECO:0007669"/>
    <property type="project" value="UniProtKB-KW"/>
</dbReference>
<comment type="caution">
    <text evidence="4">The sequence shown here is derived from an EMBL/GenBank/DDBJ whole genome shotgun (WGS) entry which is preliminary data.</text>
</comment>
<keyword evidence="1" id="KW-0862">Zinc</keyword>
<dbReference type="eggNOG" id="ENOG502RQTI">
    <property type="taxonomic scope" value="Eukaryota"/>
</dbReference>
<evidence type="ECO:0000259" key="3">
    <source>
        <dbReference type="PROSITE" id="PS50089"/>
    </source>
</evidence>
<feature type="domain" description="RING-type" evidence="3">
    <location>
        <begin position="190"/>
        <end position="252"/>
    </location>
</feature>
<dbReference type="SUPFAM" id="SSF57850">
    <property type="entry name" value="RING/U-box"/>
    <property type="match status" value="1"/>
</dbReference>
<dbReference type="OrthoDB" id="4849301at2759"/>
<evidence type="ECO:0000313" key="4">
    <source>
        <dbReference type="EMBL" id="KDN64885.1"/>
    </source>
</evidence>
<sequence>MPSNRRNRSAVRVRCHPMTTRSLSSWREASSSSESGSSESRVTDSSPDNSPVLVSDMANPSRKHRRSPSDSEEPEASSSSRRPKKKLKVSMTPASSPVESTDAEGSLTIRRPMKKLSISDKSSTTDVDSDDVADKPTSPSESGDEPNGGDDAFESPLPTLHVRSDGFWPTIRDYYIRSLEDESIRVDIPCVICDEECVVDGQWLWALRRPEGLGKELPVILCCGHVVGDECLETWRVSRRGEGLPPNCPICRMSLRCSDCNAHMPGWPLTRDIPIGETVTLQNGGHRVTRCNGCEAENRFGDMMRLGCQGAGDLPEQSQLLRSWFDVARDRAAAEVRTGPHGNVPSRDVADLVLFRTFRAMRQALEDFEDEVEGHVQETLDQIEGDLDRSLPWNHTAHVDDEEEEDEEEEEEYYDYDDDDDYDNIDDWLGAPVGTHRPY</sequence>
<keyword evidence="1" id="KW-0863">Zinc-finger</keyword>
<organism evidence="4 5">
    <name type="scientific">Colletotrichum sublineola</name>
    <name type="common">Sorghum anthracnose fungus</name>
    <dbReference type="NCBI Taxonomy" id="1173701"/>
    <lineage>
        <taxon>Eukaryota</taxon>
        <taxon>Fungi</taxon>
        <taxon>Dikarya</taxon>
        <taxon>Ascomycota</taxon>
        <taxon>Pezizomycotina</taxon>
        <taxon>Sordariomycetes</taxon>
        <taxon>Hypocreomycetidae</taxon>
        <taxon>Glomerellales</taxon>
        <taxon>Glomerellaceae</taxon>
        <taxon>Colletotrichum</taxon>
        <taxon>Colletotrichum graminicola species complex</taxon>
    </lineage>
</organism>
<dbReference type="PROSITE" id="PS50089">
    <property type="entry name" value="ZF_RING_2"/>
    <property type="match status" value="1"/>
</dbReference>
<proteinExistence type="predicted"/>
<feature type="region of interest" description="Disordered" evidence="2">
    <location>
        <begin position="1"/>
        <end position="158"/>
    </location>
</feature>
<gene>
    <name evidence="4" type="ORF">CSUB01_09900</name>
</gene>
<keyword evidence="1" id="KW-0479">Metal-binding</keyword>
<reference evidence="5" key="1">
    <citation type="journal article" date="2014" name="Genome Announc.">
        <title>Draft genome sequence of Colletotrichum sublineola, a destructive pathogen of cultivated sorghum.</title>
        <authorList>
            <person name="Baroncelli R."/>
            <person name="Sanz-Martin J.M."/>
            <person name="Rech G.E."/>
            <person name="Sukno S.A."/>
            <person name="Thon M.R."/>
        </authorList>
    </citation>
    <scope>NUCLEOTIDE SEQUENCE [LARGE SCALE GENOMIC DNA]</scope>
    <source>
        <strain evidence="5">TX430BB</strain>
    </source>
</reference>
<dbReference type="InterPro" id="IPR001841">
    <property type="entry name" value="Znf_RING"/>
</dbReference>
<evidence type="ECO:0000256" key="1">
    <source>
        <dbReference type="PROSITE-ProRule" id="PRU00175"/>
    </source>
</evidence>
<dbReference type="Gene3D" id="3.30.40.10">
    <property type="entry name" value="Zinc/RING finger domain, C3HC4 (zinc finger)"/>
    <property type="match status" value="1"/>
</dbReference>
<dbReference type="HOGENOM" id="CLU_688041_0_0_1"/>